<keyword evidence="2" id="KW-1185">Reference proteome</keyword>
<dbReference type="AlphaFoldDB" id="A0A7J6N3D0"/>
<gene>
    <name evidence="1" type="ORF">FOL47_005356</name>
</gene>
<evidence type="ECO:0000313" key="1">
    <source>
        <dbReference type="EMBL" id="KAF4678077.1"/>
    </source>
</evidence>
<comment type="caution">
    <text evidence="1">The sequence shown here is derived from an EMBL/GenBank/DDBJ whole genome shotgun (WGS) entry which is preliminary data.</text>
</comment>
<dbReference type="Proteomes" id="UP000591131">
    <property type="component" value="Unassembled WGS sequence"/>
</dbReference>
<reference evidence="1 2" key="1">
    <citation type="submission" date="2020-04" db="EMBL/GenBank/DDBJ databases">
        <title>Perkinsus chesapeaki whole genome sequence.</title>
        <authorList>
            <person name="Bogema D.R."/>
        </authorList>
    </citation>
    <scope>NUCLEOTIDE SEQUENCE [LARGE SCALE GENOMIC DNA]</scope>
    <source>
        <strain evidence="1">ATCC PRA-425</strain>
    </source>
</reference>
<evidence type="ECO:0000313" key="2">
    <source>
        <dbReference type="Proteomes" id="UP000591131"/>
    </source>
</evidence>
<sequence>MRLDRLSKEPERPKVAYGGAPIRGLENYVEIEVARLQAAKSEKELIAAKLAAKQSGIGWMEDVAKALRGCEERLRKIRQTRRAFRQAFHYGAIDEMRNALTTIEQRKGLLEVDSEIKTLAEMIERKLQVAVDQRQEAAKRHLSEAKELSVGMNPIPAWFLLKEALVKLERAGLDPKNVPEAGEAVEVLARGLANATREKVEGAAAFLMRSDTTKYAVLQCADWLIANNVASQAGCQVKANVTALQSEGISRLRAAVERHLWGSAESEVEVADAVDCARYVGNR</sequence>
<dbReference type="EMBL" id="JAAPAO010000003">
    <property type="protein sequence ID" value="KAF4678077.1"/>
    <property type="molecule type" value="Genomic_DNA"/>
</dbReference>
<name>A0A7J6N3D0_PERCH</name>
<proteinExistence type="predicted"/>
<organism evidence="1 2">
    <name type="scientific">Perkinsus chesapeaki</name>
    <name type="common">Clam parasite</name>
    <name type="synonym">Perkinsus andrewsi</name>
    <dbReference type="NCBI Taxonomy" id="330153"/>
    <lineage>
        <taxon>Eukaryota</taxon>
        <taxon>Sar</taxon>
        <taxon>Alveolata</taxon>
        <taxon>Perkinsozoa</taxon>
        <taxon>Perkinsea</taxon>
        <taxon>Perkinsida</taxon>
        <taxon>Perkinsidae</taxon>
        <taxon>Perkinsus</taxon>
    </lineage>
</organism>
<protein>
    <submittedName>
        <fullName evidence="1">Uncharacterized protein</fullName>
    </submittedName>
</protein>
<accession>A0A7J6N3D0</accession>